<dbReference type="STRING" id="888061.AXF15_09645"/>
<dbReference type="Gene3D" id="3.40.190.10">
    <property type="entry name" value="Periplasmic binding protein-like II"/>
    <property type="match status" value="2"/>
</dbReference>
<reference evidence="6" key="1">
    <citation type="submission" date="2016-02" db="EMBL/GenBank/DDBJ databases">
        <authorList>
            <person name="Holder M.E."/>
            <person name="Ajami N.J."/>
            <person name="Petrosino J.F."/>
        </authorList>
    </citation>
    <scope>NUCLEOTIDE SEQUENCE [LARGE SCALE GENOMIC DNA]</scope>
    <source>
        <strain evidence="6">DSM 12838</strain>
    </source>
</reference>
<dbReference type="HAMAP" id="MF_00995">
    <property type="entry name" value="MqnA"/>
    <property type="match status" value="1"/>
</dbReference>
<comment type="function">
    <text evidence="4">Catalyzes the dehydration of chorismate into 3-[(1-carboxyvinyl)oxy]benzoate, a step in the biosynthesis of menaquinone (MK, vitamin K2).</text>
</comment>
<evidence type="ECO:0000256" key="4">
    <source>
        <dbReference type="HAMAP-Rule" id="MF_00995"/>
    </source>
</evidence>
<dbReference type="CDD" id="cd13634">
    <property type="entry name" value="PBP2_Sco4506"/>
    <property type="match status" value="1"/>
</dbReference>
<dbReference type="GO" id="GO:0009234">
    <property type="term" value="P:menaquinone biosynthetic process"/>
    <property type="evidence" value="ECO:0007669"/>
    <property type="project" value="UniProtKB-UniRule"/>
</dbReference>
<dbReference type="PANTHER" id="PTHR37690:SF1">
    <property type="entry name" value="CHORISMATE DEHYDRATASE"/>
    <property type="match status" value="1"/>
</dbReference>
<dbReference type="PANTHER" id="PTHR37690">
    <property type="entry name" value="CHORISMATE DEHYDRATASE"/>
    <property type="match status" value="1"/>
</dbReference>
<dbReference type="KEGG" id="doa:AXF15_09645"/>
<dbReference type="OrthoDB" id="9810112at2"/>
<evidence type="ECO:0000256" key="3">
    <source>
        <dbReference type="ARBA" id="ARBA00023239"/>
    </source>
</evidence>
<comment type="similarity">
    <text evidence="4">Belongs to the MqnA/MqnD family. MqnA subfamily.</text>
</comment>
<protein>
    <recommendedName>
        <fullName evidence="4">Chorismate dehydratase</fullName>
        <ecNumber evidence="4">4.2.1.151</ecNumber>
    </recommendedName>
    <alternativeName>
        <fullName evidence="4">Menaquinone biosynthetic enzyme MqnA</fullName>
    </alternativeName>
</protein>
<dbReference type="InterPro" id="IPR030868">
    <property type="entry name" value="MqnA"/>
</dbReference>
<name>A0A109W6B0_9BACT</name>
<evidence type="ECO:0000313" key="6">
    <source>
        <dbReference type="Proteomes" id="UP000063964"/>
    </source>
</evidence>
<comment type="pathway">
    <text evidence="1 4">Quinol/quinone metabolism; menaquinone biosynthesis.</text>
</comment>
<sequence>MTLRIGKIDYLNIWHVFHLLEQSCPEGPDFHYQPGHPSELNRALDSGLLDVSPSSSFEYLLHAEKYQLLPGASISAEREVQSVLFLSPAPLNELPAWLEKNPGPIRLTGASATSSALLRVLWSQRWELPPVSWSEVPPGAGLDTGRPFLEIGNAALRHFILPPPGYHIYDLASEWTAWTGLPFVFAVWIVRRALNDTAAALLERLNRHISRITASLPEHFDTLSRQPYRPDWLPAPSLIRYWQAMSYGLGAREQAALLLFGECCTRQGLLPGAPGLTWFGRQ</sequence>
<comment type="catalytic activity">
    <reaction evidence="4">
        <text>chorismate = 3-[(1-carboxyvinyl)-oxy]benzoate + H2O</text>
        <dbReference type="Rhea" id="RHEA:40051"/>
        <dbReference type="ChEBI" id="CHEBI:15377"/>
        <dbReference type="ChEBI" id="CHEBI:29748"/>
        <dbReference type="ChEBI" id="CHEBI:76981"/>
        <dbReference type="EC" id="4.2.1.151"/>
    </reaction>
</comment>
<keyword evidence="3 4" id="KW-0456">Lyase</keyword>
<keyword evidence="6" id="KW-1185">Reference proteome</keyword>
<dbReference type="UniPathway" id="UPA00079"/>
<proteinExistence type="inferred from homology"/>
<organism evidence="5 6">
    <name type="scientific">Desulfomicrobium orale DSM 12838</name>
    <dbReference type="NCBI Taxonomy" id="888061"/>
    <lineage>
        <taxon>Bacteria</taxon>
        <taxon>Pseudomonadati</taxon>
        <taxon>Thermodesulfobacteriota</taxon>
        <taxon>Desulfovibrionia</taxon>
        <taxon>Desulfovibrionales</taxon>
        <taxon>Desulfomicrobiaceae</taxon>
        <taxon>Desulfomicrobium</taxon>
    </lineage>
</organism>
<dbReference type="InterPro" id="IPR003773">
    <property type="entry name" value="Menaquinone_biosynth"/>
</dbReference>
<keyword evidence="2 4" id="KW-0474">Menaquinone biosynthesis</keyword>
<dbReference type="RefSeq" id="WP_066606629.1">
    <property type="nucleotide sequence ID" value="NZ_CP014230.1"/>
</dbReference>
<dbReference type="SUPFAM" id="SSF53850">
    <property type="entry name" value="Periplasmic binding protein-like II"/>
    <property type="match status" value="1"/>
</dbReference>
<evidence type="ECO:0000256" key="1">
    <source>
        <dbReference type="ARBA" id="ARBA00004863"/>
    </source>
</evidence>
<dbReference type="AlphaFoldDB" id="A0A109W6B0"/>
<gene>
    <name evidence="4" type="primary">mqnA</name>
    <name evidence="5" type="ORF">AXF15_09645</name>
</gene>
<dbReference type="GO" id="GO:0016836">
    <property type="term" value="F:hydro-lyase activity"/>
    <property type="evidence" value="ECO:0007669"/>
    <property type="project" value="UniProtKB-UniRule"/>
</dbReference>
<dbReference type="Pfam" id="PF02621">
    <property type="entry name" value="VitK2_biosynth"/>
    <property type="match status" value="1"/>
</dbReference>
<evidence type="ECO:0000313" key="5">
    <source>
        <dbReference type="EMBL" id="AMD93336.1"/>
    </source>
</evidence>
<dbReference type="EC" id="4.2.1.151" evidence="4"/>
<accession>A0A109W6B0</accession>
<dbReference type="Proteomes" id="UP000063964">
    <property type="component" value="Chromosome"/>
</dbReference>
<dbReference type="EMBL" id="CP014230">
    <property type="protein sequence ID" value="AMD93336.1"/>
    <property type="molecule type" value="Genomic_DNA"/>
</dbReference>
<evidence type="ECO:0000256" key="2">
    <source>
        <dbReference type="ARBA" id="ARBA00022428"/>
    </source>
</evidence>